<accession>A0ABS3U358</accession>
<evidence type="ECO:0000256" key="1">
    <source>
        <dbReference type="SAM" id="SignalP"/>
    </source>
</evidence>
<sequence length="97" mass="9854">MIRFIAKAAVAAAAAGVMAAGMAAPAIAAETTAPMGGYENHEVGGINLLSDLCVGSLSSDVGLIWDWSDITSPDVIAMTDVDSSCDSQSQILIDIEP</sequence>
<name>A0ABS3U358_9ACTN</name>
<reference evidence="2 3" key="1">
    <citation type="submission" date="2021-03" db="EMBL/GenBank/DDBJ databases">
        <title>Glycomyces sp. nov., a novel actinomycete isolated from soil.</title>
        <authorList>
            <person name="Yang X."/>
            <person name="Xu X."/>
        </authorList>
    </citation>
    <scope>NUCLEOTIDE SEQUENCE [LARGE SCALE GENOMIC DNA]</scope>
    <source>
        <strain evidence="2 3">NEAU-S30</strain>
    </source>
</reference>
<evidence type="ECO:0000313" key="2">
    <source>
        <dbReference type="EMBL" id="MBO3733212.1"/>
    </source>
</evidence>
<keyword evidence="1" id="KW-0732">Signal</keyword>
<dbReference type="Proteomes" id="UP000681341">
    <property type="component" value="Unassembled WGS sequence"/>
</dbReference>
<organism evidence="2 3">
    <name type="scientific">Glycomyces niveus</name>
    <dbReference type="NCBI Taxonomy" id="2820287"/>
    <lineage>
        <taxon>Bacteria</taxon>
        <taxon>Bacillati</taxon>
        <taxon>Actinomycetota</taxon>
        <taxon>Actinomycetes</taxon>
        <taxon>Glycomycetales</taxon>
        <taxon>Glycomycetaceae</taxon>
        <taxon>Glycomyces</taxon>
    </lineage>
</organism>
<evidence type="ECO:0008006" key="4">
    <source>
        <dbReference type="Google" id="ProtNLM"/>
    </source>
</evidence>
<evidence type="ECO:0000313" key="3">
    <source>
        <dbReference type="Proteomes" id="UP000681341"/>
    </source>
</evidence>
<dbReference type="EMBL" id="JAGFNP010000004">
    <property type="protein sequence ID" value="MBO3733212.1"/>
    <property type="molecule type" value="Genomic_DNA"/>
</dbReference>
<dbReference type="RefSeq" id="WP_208496107.1">
    <property type="nucleotide sequence ID" value="NZ_JAGFNP010000004.1"/>
</dbReference>
<feature type="signal peptide" evidence="1">
    <location>
        <begin position="1"/>
        <end position="28"/>
    </location>
</feature>
<comment type="caution">
    <text evidence="2">The sequence shown here is derived from an EMBL/GenBank/DDBJ whole genome shotgun (WGS) entry which is preliminary data.</text>
</comment>
<keyword evidence="3" id="KW-1185">Reference proteome</keyword>
<feature type="chain" id="PRO_5046581543" description="Secreted protein" evidence="1">
    <location>
        <begin position="29"/>
        <end position="97"/>
    </location>
</feature>
<protein>
    <recommendedName>
        <fullName evidence="4">Secreted protein</fullName>
    </recommendedName>
</protein>
<gene>
    <name evidence="2" type="ORF">J5V16_10290</name>
</gene>
<proteinExistence type="predicted"/>